<evidence type="ECO:0000256" key="1">
    <source>
        <dbReference type="ARBA" id="ARBA00004948"/>
    </source>
</evidence>
<dbReference type="EMBL" id="DRNB01000190">
    <property type="protein sequence ID" value="HHJ64308.1"/>
    <property type="molecule type" value="Genomic_DNA"/>
</dbReference>
<dbReference type="PANTHER" id="PTHR20858:SF17">
    <property type="entry name" value="HYDROXYMETHYLPYRIMIDINE_PHOSPHOMETHYLPYRIMIDINE KINASE THI20-RELATED"/>
    <property type="match status" value="1"/>
</dbReference>
<accession>A0A7C5L7M3</accession>
<evidence type="ECO:0000256" key="5">
    <source>
        <dbReference type="ARBA" id="ARBA00022777"/>
    </source>
</evidence>
<dbReference type="Pfam" id="PF08543">
    <property type="entry name" value="Phos_pyr_kin"/>
    <property type="match status" value="1"/>
</dbReference>
<comment type="caution">
    <text evidence="8">The sequence shown here is derived from an EMBL/GenBank/DDBJ whole genome shotgun (WGS) entry which is preliminary data.</text>
</comment>
<keyword evidence="6" id="KW-0067">ATP-binding</keyword>
<dbReference type="AlphaFoldDB" id="A0A7C5L7M3"/>
<organism evidence="8">
    <name type="scientific">Aquifex aeolicus</name>
    <dbReference type="NCBI Taxonomy" id="63363"/>
    <lineage>
        <taxon>Bacteria</taxon>
        <taxon>Pseudomonadati</taxon>
        <taxon>Aquificota</taxon>
        <taxon>Aquificia</taxon>
        <taxon>Aquificales</taxon>
        <taxon>Aquificaceae</taxon>
        <taxon>Aquifex</taxon>
    </lineage>
</organism>
<proteinExistence type="predicted"/>
<comment type="pathway">
    <text evidence="1">Cofactor biosynthesis; thiamine diphosphate biosynthesis.</text>
</comment>
<evidence type="ECO:0000259" key="7">
    <source>
        <dbReference type="Pfam" id="PF08543"/>
    </source>
</evidence>
<dbReference type="NCBIfam" id="TIGR00097">
    <property type="entry name" value="HMP-P_kinase"/>
    <property type="match status" value="1"/>
</dbReference>
<evidence type="ECO:0000256" key="3">
    <source>
        <dbReference type="ARBA" id="ARBA00022679"/>
    </source>
</evidence>
<dbReference type="Proteomes" id="UP000885792">
    <property type="component" value="Unassembled WGS sequence"/>
</dbReference>
<reference evidence="8" key="1">
    <citation type="journal article" date="2020" name="mSystems">
        <title>Genome- and Community-Level Interaction Insights into Carbon Utilization and Element Cycling Functions of Hydrothermarchaeota in Hydrothermal Sediment.</title>
        <authorList>
            <person name="Zhou Z."/>
            <person name="Liu Y."/>
            <person name="Xu W."/>
            <person name="Pan J."/>
            <person name="Luo Z.H."/>
            <person name="Li M."/>
        </authorList>
    </citation>
    <scope>NUCLEOTIDE SEQUENCE [LARGE SCALE GENOMIC DNA]</scope>
    <source>
        <strain evidence="8">HyVt-501</strain>
    </source>
</reference>
<dbReference type="GO" id="GO:0008972">
    <property type="term" value="F:phosphomethylpyrimidine kinase activity"/>
    <property type="evidence" value="ECO:0007669"/>
    <property type="project" value="InterPro"/>
</dbReference>
<keyword evidence="3 8" id="KW-0808">Transferase</keyword>
<dbReference type="InterPro" id="IPR013749">
    <property type="entry name" value="PM/HMP-P_kinase-1"/>
</dbReference>
<dbReference type="FunFam" id="3.40.1190.20:FF:000003">
    <property type="entry name" value="Phosphomethylpyrimidine kinase ThiD"/>
    <property type="match status" value="1"/>
</dbReference>
<evidence type="ECO:0000256" key="4">
    <source>
        <dbReference type="ARBA" id="ARBA00022741"/>
    </source>
</evidence>
<name>A0A7C5L7M3_AQUAO</name>
<keyword evidence="4" id="KW-0547">Nucleotide-binding</keyword>
<dbReference type="GO" id="GO:0009228">
    <property type="term" value="P:thiamine biosynthetic process"/>
    <property type="evidence" value="ECO:0007669"/>
    <property type="project" value="InterPro"/>
</dbReference>
<dbReference type="CDD" id="cd01169">
    <property type="entry name" value="HMPP_kinase"/>
    <property type="match status" value="1"/>
</dbReference>
<evidence type="ECO:0000256" key="6">
    <source>
        <dbReference type="ARBA" id="ARBA00022840"/>
    </source>
</evidence>
<dbReference type="Gene3D" id="3.40.1190.20">
    <property type="match status" value="1"/>
</dbReference>
<dbReference type="InterPro" id="IPR004399">
    <property type="entry name" value="HMP/HMP-P_kinase_dom"/>
</dbReference>
<sequence length="271" mass="29089">MGKVPRVLTVAGSDCSGGAGVQADLKTFTALGVYGMSAITAVTVQNTEGVLEVHELPPELVYRQIEAVVEDVGVDAVKVGMLWKEEVVEKVALAVERFGLDKLILDPVIVSTDGTPLIREGTLEVMKKKLFPLTLLLTPNVPEAGELCGVEVKGIRDMEECARRILDMGVRAVVIKGGHLEGGEAVDLFYEGGSEFHYLVAEKIKIGCVRGTGCTFSAAVAAYVAKGYELVESVRRAKEFVREVIRRSLSLGRGCRSPNHLWRTGGCAGDS</sequence>
<dbReference type="EC" id="2.7.1.49" evidence="2"/>
<dbReference type="SUPFAM" id="SSF53613">
    <property type="entry name" value="Ribokinase-like"/>
    <property type="match status" value="1"/>
</dbReference>
<evidence type="ECO:0000256" key="2">
    <source>
        <dbReference type="ARBA" id="ARBA00012135"/>
    </source>
</evidence>
<protein>
    <recommendedName>
        <fullName evidence="2">hydroxymethylpyrimidine kinase</fullName>
        <ecNumber evidence="2">2.7.1.49</ecNumber>
    </recommendedName>
</protein>
<dbReference type="GO" id="GO:0005829">
    <property type="term" value="C:cytosol"/>
    <property type="evidence" value="ECO:0007669"/>
    <property type="project" value="TreeGrafter"/>
</dbReference>
<dbReference type="GO" id="GO:0008902">
    <property type="term" value="F:hydroxymethylpyrimidine kinase activity"/>
    <property type="evidence" value="ECO:0007669"/>
    <property type="project" value="UniProtKB-EC"/>
</dbReference>
<dbReference type="PANTHER" id="PTHR20858">
    <property type="entry name" value="PHOSPHOMETHYLPYRIMIDINE KINASE"/>
    <property type="match status" value="1"/>
</dbReference>
<evidence type="ECO:0000313" key="8">
    <source>
        <dbReference type="EMBL" id="HHJ64308.1"/>
    </source>
</evidence>
<keyword evidence="5 8" id="KW-0418">Kinase</keyword>
<feature type="domain" description="Pyridoxamine kinase/Phosphomethylpyrimidine kinase" evidence="7">
    <location>
        <begin position="14"/>
        <end position="256"/>
    </location>
</feature>
<dbReference type="InterPro" id="IPR029056">
    <property type="entry name" value="Ribokinase-like"/>
</dbReference>
<gene>
    <name evidence="8" type="primary">thiD</name>
    <name evidence="8" type="ORF">ENJ61_05300</name>
</gene>
<dbReference type="GO" id="GO:0005524">
    <property type="term" value="F:ATP binding"/>
    <property type="evidence" value="ECO:0007669"/>
    <property type="project" value="UniProtKB-KW"/>
</dbReference>